<evidence type="ECO:0000259" key="2">
    <source>
        <dbReference type="Pfam" id="PF25545"/>
    </source>
</evidence>
<evidence type="ECO:0000256" key="1">
    <source>
        <dbReference type="SAM" id="MobiDB-lite"/>
    </source>
</evidence>
<organism evidence="3 4">
    <name type="scientific">Blastomyces silverae</name>
    <dbReference type="NCBI Taxonomy" id="2060906"/>
    <lineage>
        <taxon>Eukaryota</taxon>
        <taxon>Fungi</taxon>
        <taxon>Dikarya</taxon>
        <taxon>Ascomycota</taxon>
        <taxon>Pezizomycotina</taxon>
        <taxon>Eurotiomycetes</taxon>
        <taxon>Eurotiomycetidae</taxon>
        <taxon>Onygenales</taxon>
        <taxon>Ajellomycetaceae</taxon>
        <taxon>Blastomyces</taxon>
    </lineage>
</organism>
<dbReference type="EMBL" id="LDEV01000798">
    <property type="protein sequence ID" value="KLJ12561.1"/>
    <property type="molecule type" value="Genomic_DNA"/>
</dbReference>
<dbReference type="STRING" id="2060906.A0A0H1BU33"/>
<proteinExistence type="predicted"/>
<protein>
    <recommendedName>
        <fullName evidence="2">DUF7924 domain-containing protein</fullName>
    </recommendedName>
</protein>
<feature type="compositionally biased region" description="Polar residues" evidence="1">
    <location>
        <begin position="542"/>
        <end position="553"/>
    </location>
</feature>
<reference evidence="4" key="1">
    <citation type="journal article" date="2015" name="PLoS Genet.">
        <title>The dynamic genome and transcriptome of the human fungal pathogen Blastomyces and close relative Emmonsia.</title>
        <authorList>
            <person name="Munoz J.F."/>
            <person name="Gauthier G.M."/>
            <person name="Desjardins C.A."/>
            <person name="Gallo J.E."/>
            <person name="Holder J."/>
            <person name="Sullivan T.D."/>
            <person name="Marty A.J."/>
            <person name="Carmen J.C."/>
            <person name="Chen Z."/>
            <person name="Ding L."/>
            <person name="Gujja S."/>
            <person name="Magrini V."/>
            <person name="Misas E."/>
            <person name="Mitreva M."/>
            <person name="Priest M."/>
            <person name="Saif S."/>
            <person name="Whiston E.A."/>
            <person name="Young S."/>
            <person name="Zeng Q."/>
            <person name="Goldman W.E."/>
            <person name="Mardis E.R."/>
            <person name="Taylor J.W."/>
            <person name="McEwen J.G."/>
            <person name="Clay O.K."/>
            <person name="Klein B.S."/>
            <person name="Cuomo C.A."/>
        </authorList>
    </citation>
    <scope>NUCLEOTIDE SEQUENCE [LARGE SCALE GENOMIC DNA]</scope>
    <source>
        <strain evidence="4">UAMH 139</strain>
    </source>
</reference>
<dbReference type="PANTHER" id="PTHR42470:SF2">
    <property type="match status" value="1"/>
</dbReference>
<accession>A0A0H1BU33</accession>
<evidence type="ECO:0000313" key="4">
    <source>
        <dbReference type="Proteomes" id="UP000053573"/>
    </source>
</evidence>
<sequence>MASRQAKHHKGRGRQPSPLQGNIELLVQKETPCSPCRRSARLSQTYHPSCEQETKPPTIQVNDHKRKRACESGQPLLHPARRLEKRRCTNPTSAGEDATNGIKEHRSINLPPTQAVDLESRHSPPVSSQHPSQHKRLHPELERSSDNLDSPSKRPRPEKDRLIEYWTRNNFTWPEKLSELNTMELSLARSKAPSLRRKKSNGSLTTGSEMSSQEAKSRPYTNNNYDTYLETKGCFMYDHEDGIDSDSKSACHQLLSANPEVPKGTVFEKGAFESTCQRIQKKNKTGVIRIIGELIVPSAESAIDLTRVTFPHLIVSVDEVWDCSISLDESQQVPRNLPSLQPSRSQQFRLPRPQPDYAVGFPRQAFTDTQLEKLAPFVGDVGNTSFFMSTAYMFFPFMTAEVKCGMTALDIADRQNTHSMTLSVRGVVKLFRLVKREKELHRQILAFSISHDHRMVRIYGHYPVIDGEKTTYYRHSIREFSFTALDGREKWTSYKFLMAVYGDWAPSHFKRLCSAIDELPIINFDMSQQSEIPHQPEVLHQSEPSFSESTGLS</sequence>
<feature type="compositionally biased region" description="Polar residues" evidence="1">
    <location>
        <begin position="201"/>
        <end position="223"/>
    </location>
</feature>
<dbReference type="OrthoDB" id="5400850at2759"/>
<feature type="region of interest" description="Disordered" evidence="1">
    <location>
        <begin position="534"/>
        <end position="553"/>
    </location>
</feature>
<keyword evidence="4" id="KW-1185">Reference proteome</keyword>
<feature type="domain" description="DUF7924" evidence="2">
    <location>
        <begin position="272"/>
        <end position="516"/>
    </location>
</feature>
<feature type="compositionally biased region" description="Basic and acidic residues" evidence="1">
    <location>
        <begin position="138"/>
        <end position="161"/>
    </location>
</feature>
<comment type="caution">
    <text evidence="3">The sequence shown here is derived from an EMBL/GenBank/DDBJ whole genome shotgun (WGS) entry which is preliminary data.</text>
</comment>
<evidence type="ECO:0000313" key="3">
    <source>
        <dbReference type="EMBL" id="KLJ12561.1"/>
    </source>
</evidence>
<gene>
    <name evidence="3" type="ORF">EMPG_12389</name>
</gene>
<name>A0A0H1BU33_9EURO</name>
<feature type="region of interest" description="Disordered" evidence="1">
    <location>
        <begin position="188"/>
        <end position="223"/>
    </location>
</feature>
<dbReference type="Pfam" id="PF25545">
    <property type="entry name" value="DUF7924"/>
    <property type="match status" value="1"/>
</dbReference>
<dbReference type="InterPro" id="IPR057684">
    <property type="entry name" value="DUF7924"/>
</dbReference>
<dbReference type="PANTHER" id="PTHR42470">
    <property type="entry name" value="VAST DOMAIN-CONTAINING PROTEIN"/>
    <property type="match status" value="1"/>
</dbReference>
<feature type="region of interest" description="Disordered" evidence="1">
    <location>
        <begin position="1"/>
        <end position="22"/>
    </location>
</feature>
<feature type="region of interest" description="Disordered" evidence="1">
    <location>
        <begin position="44"/>
        <end position="161"/>
    </location>
</feature>
<dbReference type="Proteomes" id="UP000053573">
    <property type="component" value="Unassembled WGS sequence"/>
</dbReference>
<dbReference type="AlphaFoldDB" id="A0A0H1BU33"/>
<feature type="compositionally biased region" description="Basic residues" evidence="1">
    <location>
        <begin position="1"/>
        <end position="13"/>
    </location>
</feature>